<evidence type="ECO:0000313" key="5">
    <source>
        <dbReference type="Proteomes" id="UP001164790"/>
    </source>
</evidence>
<dbReference type="EMBL" id="CP107523">
    <property type="protein sequence ID" value="UYN57041.1"/>
    <property type="molecule type" value="Genomic_DNA"/>
</dbReference>
<gene>
    <name evidence="2" type="ORF">BVJ53_12915</name>
    <name evidence="3" type="ORF">OFW50_02745</name>
</gene>
<dbReference type="Proteomes" id="UP001164790">
    <property type="component" value="Chromosome"/>
</dbReference>
<keyword evidence="1" id="KW-0812">Transmembrane</keyword>
<dbReference type="RefSeq" id="WP_129302774.1">
    <property type="nucleotide sequence ID" value="NZ_CP074378.1"/>
</dbReference>
<name>A0A4Q1TM22_9LACO</name>
<accession>A0A4Q1TM22</accession>
<evidence type="ECO:0000313" key="3">
    <source>
        <dbReference type="EMBL" id="UYN57041.1"/>
    </source>
</evidence>
<keyword evidence="1" id="KW-0472">Membrane</keyword>
<evidence type="ECO:0000313" key="2">
    <source>
        <dbReference type="EMBL" id="RXT18918.1"/>
    </source>
</evidence>
<dbReference type="AlphaFoldDB" id="A0A4Q1TM22"/>
<feature type="transmembrane region" description="Helical" evidence="1">
    <location>
        <begin position="6"/>
        <end position="22"/>
    </location>
</feature>
<proteinExistence type="predicted"/>
<dbReference type="Proteomes" id="UP000290475">
    <property type="component" value="Unassembled WGS sequence"/>
</dbReference>
<reference evidence="3" key="2">
    <citation type="submission" date="2022-10" db="EMBL/GenBank/DDBJ databases">
        <title>Comparative genomic analysis and in-vitro probiotic properties of the potential probiotic L. chiayiensis AACE 3.</title>
        <authorList>
            <person name="Kang X."/>
        </authorList>
    </citation>
    <scope>NUCLEOTIDE SEQUENCE</scope>
    <source>
        <strain evidence="3">AACE 3</strain>
    </source>
</reference>
<evidence type="ECO:0000313" key="4">
    <source>
        <dbReference type="Proteomes" id="UP000290475"/>
    </source>
</evidence>
<keyword evidence="1" id="KW-1133">Transmembrane helix</keyword>
<keyword evidence="5" id="KW-1185">Reference proteome</keyword>
<sequence length="159" mass="17621">MATNISILVLAMIATGMAIMIYQRRKYFYLGTFFIGQGMTSTVINLKNSGHYVINITDVSENPKSPASFKIEEGSFSKNGAIIDLKPEKLSTFTYPNSQALMTNNWGGHEESESESHQISLQDHALMLSGKTLQPLNQGKVVTVKQFIQNKKKSKSTKA</sequence>
<evidence type="ECO:0000256" key="1">
    <source>
        <dbReference type="SAM" id="Phobius"/>
    </source>
</evidence>
<reference evidence="2 4" key="1">
    <citation type="submission" date="2017-01" db="EMBL/GenBank/DDBJ databases">
        <title>Lactobacillus chiayiensis sp. nov., a lactic acid bacterium isolated from compost.</title>
        <authorList>
            <person name="Huang C.-H."/>
        </authorList>
    </citation>
    <scope>NUCLEOTIDE SEQUENCE [LARGE SCALE GENOMIC DNA]</scope>
    <source>
        <strain evidence="2">Chh01</strain>
        <strain evidence="4">chh01</strain>
    </source>
</reference>
<organism evidence="2 4">
    <name type="scientific">Lacticaseibacillus chiayiensis</name>
    <dbReference type="NCBI Taxonomy" id="2100821"/>
    <lineage>
        <taxon>Bacteria</taxon>
        <taxon>Bacillati</taxon>
        <taxon>Bacillota</taxon>
        <taxon>Bacilli</taxon>
        <taxon>Lactobacillales</taxon>
        <taxon>Lactobacillaceae</taxon>
        <taxon>Lacticaseibacillus</taxon>
    </lineage>
</organism>
<protein>
    <submittedName>
        <fullName evidence="2">Uncharacterized protein</fullName>
    </submittedName>
</protein>
<dbReference type="EMBL" id="MSSM01000037">
    <property type="protein sequence ID" value="RXT18918.1"/>
    <property type="molecule type" value="Genomic_DNA"/>
</dbReference>